<dbReference type="InterPro" id="IPR050275">
    <property type="entry name" value="PGM_Phosphatase"/>
</dbReference>
<dbReference type="InterPro" id="IPR029033">
    <property type="entry name" value="His_PPase_superfam"/>
</dbReference>
<evidence type="ECO:0000313" key="6">
    <source>
        <dbReference type="EMBL" id="EFQ03924.1"/>
    </source>
</evidence>
<feature type="binding site" evidence="4">
    <location>
        <begin position="8"/>
        <end position="15"/>
    </location>
    <ligand>
        <name>substrate</name>
    </ligand>
</feature>
<evidence type="ECO:0000313" key="7">
    <source>
        <dbReference type="Proteomes" id="UP000003195"/>
    </source>
</evidence>
<dbReference type="HOGENOM" id="CLU_033323_8_4_9"/>
<protein>
    <submittedName>
        <fullName evidence="6">Phosphoglycerate mutase family protein</fullName>
    </submittedName>
</protein>
<feature type="binding site" evidence="4">
    <location>
        <position position="58"/>
    </location>
    <ligand>
        <name>substrate</name>
    </ligand>
</feature>
<dbReference type="Proteomes" id="UP000003195">
    <property type="component" value="Unassembled WGS sequence"/>
</dbReference>
<dbReference type="SUPFAM" id="SSF53254">
    <property type="entry name" value="Phosphoglycerate mutase-like"/>
    <property type="match status" value="1"/>
</dbReference>
<dbReference type="eggNOG" id="COG0406">
    <property type="taxonomic scope" value="Bacteria"/>
</dbReference>
<dbReference type="SMART" id="SM00855">
    <property type="entry name" value="PGAM"/>
    <property type="match status" value="1"/>
</dbReference>
<keyword evidence="2" id="KW-0413">Isomerase</keyword>
<evidence type="ECO:0000256" key="4">
    <source>
        <dbReference type="PIRSR" id="PIRSR613078-2"/>
    </source>
</evidence>
<keyword evidence="7" id="KW-1185">Reference proteome</keyword>
<dbReference type="OrthoDB" id="9781415at2"/>
<name>E2ZD03_9FIRM</name>
<dbReference type="PANTHER" id="PTHR48100">
    <property type="entry name" value="BROAD-SPECIFICITY PHOSPHATASE YOR283W-RELATED"/>
    <property type="match status" value="1"/>
</dbReference>
<dbReference type="AlphaFoldDB" id="E2ZD03"/>
<reference evidence="6 7" key="1">
    <citation type="submission" date="2010-08" db="EMBL/GenBank/DDBJ databases">
        <authorList>
            <person name="Weinstock G."/>
            <person name="Sodergren E."/>
            <person name="Clifton S."/>
            <person name="Fulton L."/>
            <person name="Fulton B."/>
            <person name="Courtney L."/>
            <person name="Fronick C."/>
            <person name="Harrison M."/>
            <person name="Strong C."/>
            <person name="Farmer C."/>
            <person name="Delahaunty K."/>
            <person name="Markovic C."/>
            <person name="Hall O."/>
            <person name="Minx P."/>
            <person name="Tomlinson C."/>
            <person name="Mitreva M."/>
            <person name="Hou S."/>
            <person name="Chen J."/>
            <person name="Wollam A."/>
            <person name="Pepin K.H."/>
            <person name="Johnson M."/>
            <person name="Bhonagiri V."/>
            <person name="Zhang X."/>
            <person name="Suruliraj S."/>
            <person name="Warren W."/>
            <person name="Chinwalla A."/>
            <person name="Mardis E.R."/>
            <person name="Wilson R.K."/>
        </authorList>
    </citation>
    <scope>NUCLEOTIDE SEQUENCE [LARGE SCALE GENOMIC DNA]</scope>
    <source>
        <strain evidence="6 7">F0359</strain>
    </source>
</reference>
<dbReference type="InterPro" id="IPR001345">
    <property type="entry name" value="PG/BPGM_mutase_AS"/>
</dbReference>
<dbReference type="STRING" id="706434.HMPREF9429_01107"/>
<dbReference type="PIRSF" id="PIRSF000709">
    <property type="entry name" value="6PFK_2-Ptase"/>
    <property type="match status" value="1"/>
</dbReference>
<dbReference type="Pfam" id="PF00300">
    <property type="entry name" value="His_Phos_1"/>
    <property type="match status" value="1"/>
</dbReference>
<feature type="site" description="Transition state stabilizer" evidence="5">
    <location>
        <position position="152"/>
    </location>
</feature>
<evidence type="ECO:0000256" key="1">
    <source>
        <dbReference type="ARBA" id="ARBA00023152"/>
    </source>
</evidence>
<evidence type="ECO:0000256" key="3">
    <source>
        <dbReference type="PIRSR" id="PIRSR613078-1"/>
    </source>
</evidence>
<feature type="active site" description="Proton donor/acceptor" evidence="3">
    <location>
        <position position="82"/>
    </location>
</feature>
<dbReference type="CDD" id="cd07067">
    <property type="entry name" value="HP_PGM_like"/>
    <property type="match status" value="1"/>
</dbReference>
<organism evidence="6 7">
    <name type="scientific">Megasphaera micronuciformis F0359</name>
    <dbReference type="NCBI Taxonomy" id="706434"/>
    <lineage>
        <taxon>Bacteria</taxon>
        <taxon>Bacillati</taxon>
        <taxon>Bacillota</taxon>
        <taxon>Negativicutes</taxon>
        <taxon>Veillonellales</taxon>
        <taxon>Veillonellaceae</taxon>
        <taxon>Megasphaera</taxon>
    </lineage>
</organism>
<dbReference type="RefSeq" id="WP_006942226.1">
    <property type="nucleotide sequence ID" value="NZ_GL538208.1"/>
</dbReference>
<dbReference type="PANTHER" id="PTHR48100:SF1">
    <property type="entry name" value="HISTIDINE PHOSPHATASE FAMILY PROTEIN-RELATED"/>
    <property type="match status" value="1"/>
</dbReference>
<evidence type="ECO:0000256" key="2">
    <source>
        <dbReference type="ARBA" id="ARBA00023235"/>
    </source>
</evidence>
<dbReference type="Gene3D" id="3.40.50.1240">
    <property type="entry name" value="Phosphoglycerate mutase-like"/>
    <property type="match status" value="1"/>
</dbReference>
<keyword evidence="1" id="KW-0324">Glycolysis</keyword>
<dbReference type="PROSITE" id="PS00175">
    <property type="entry name" value="PG_MUTASE"/>
    <property type="match status" value="1"/>
</dbReference>
<accession>E2ZD03</accession>
<sequence length="214" mass="23993">MVRIILVRHGETKWNIEGRYQGQEDTELSERGLEQGRLLAQGLKDVPIDVFVSSPLKRSFMTASFCAELHGNTVAKDERLTEINHGLWEGRLAGDIEAEYPDEFAAWHTQPHTVQMPGEGGESLEDVRVRVRAAFDDYAQKYAGKTVLVAAHDAVNKAVICDLLGLSQAAFWQIKQDNTCINVLEEQDGRWRLVLLNSTTHLGYLFSGIEQKGL</sequence>
<dbReference type="EMBL" id="AECS01000037">
    <property type="protein sequence ID" value="EFQ03924.1"/>
    <property type="molecule type" value="Genomic_DNA"/>
</dbReference>
<dbReference type="InterPro" id="IPR013078">
    <property type="entry name" value="His_Pase_superF_clade-1"/>
</dbReference>
<feature type="active site" description="Tele-phosphohistidine intermediate" evidence="3">
    <location>
        <position position="9"/>
    </location>
</feature>
<gene>
    <name evidence="6" type="ORF">HMPREF9429_01107</name>
</gene>
<proteinExistence type="predicted"/>
<dbReference type="GO" id="GO:0005737">
    <property type="term" value="C:cytoplasm"/>
    <property type="evidence" value="ECO:0007669"/>
    <property type="project" value="TreeGrafter"/>
</dbReference>
<evidence type="ECO:0000256" key="5">
    <source>
        <dbReference type="PIRSR" id="PIRSR613078-3"/>
    </source>
</evidence>
<dbReference type="GO" id="GO:0016791">
    <property type="term" value="F:phosphatase activity"/>
    <property type="evidence" value="ECO:0007669"/>
    <property type="project" value="TreeGrafter"/>
</dbReference>
<comment type="caution">
    <text evidence="6">The sequence shown here is derived from an EMBL/GenBank/DDBJ whole genome shotgun (WGS) entry which is preliminary data.</text>
</comment>